<keyword evidence="2" id="KW-0378">Hydrolase</keyword>
<dbReference type="RefSeq" id="WP_145236717.1">
    <property type="nucleotide sequence ID" value="NZ_CP036273.1"/>
</dbReference>
<dbReference type="PANTHER" id="PTHR12121">
    <property type="entry name" value="CARBON CATABOLITE REPRESSOR PROTEIN 4"/>
    <property type="match status" value="1"/>
</dbReference>
<dbReference type="InterPro" id="IPR005135">
    <property type="entry name" value="Endo/exonuclease/phosphatase"/>
</dbReference>
<dbReference type="Gene3D" id="3.60.10.10">
    <property type="entry name" value="Endonuclease/exonuclease/phosphatase"/>
    <property type="match status" value="1"/>
</dbReference>
<reference evidence="2 3" key="1">
    <citation type="submission" date="2019-02" db="EMBL/GenBank/DDBJ databases">
        <title>Deep-cultivation of Planctomycetes and their phenomic and genomic characterization uncovers novel biology.</title>
        <authorList>
            <person name="Wiegand S."/>
            <person name="Jogler M."/>
            <person name="Boedeker C."/>
            <person name="Pinto D."/>
            <person name="Vollmers J."/>
            <person name="Rivas-Marin E."/>
            <person name="Kohn T."/>
            <person name="Peeters S.H."/>
            <person name="Heuer A."/>
            <person name="Rast P."/>
            <person name="Oberbeckmann S."/>
            <person name="Bunk B."/>
            <person name="Jeske O."/>
            <person name="Meyerdierks A."/>
            <person name="Storesund J.E."/>
            <person name="Kallscheuer N."/>
            <person name="Luecker S."/>
            <person name="Lage O.M."/>
            <person name="Pohl T."/>
            <person name="Merkel B.J."/>
            <person name="Hornburger P."/>
            <person name="Mueller R.-W."/>
            <person name="Bruemmer F."/>
            <person name="Labrenz M."/>
            <person name="Spormann A.M."/>
            <person name="Op den Camp H."/>
            <person name="Overmann J."/>
            <person name="Amann R."/>
            <person name="Jetten M.S.M."/>
            <person name="Mascher T."/>
            <person name="Medema M.H."/>
            <person name="Devos D.P."/>
            <person name="Kaster A.-K."/>
            <person name="Ovreas L."/>
            <person name="Rohde M."/>
            <person name="Galperin M.Y."/>
            <person name="Jogler C."/>
        </authorList>
    </citation>
    <scope>NUCLEOTIDE SEQUENCE [LARGE SCALE GENOMIC DNA]</scope>
    <source>
        <strain evidence="2 3">ETA_A1</strain>
    </source>
</reference>
<dbReference type="Pfam" id="PF03372">
    <property type="entry name" value="Exo_endo_phos"/>
    <property type="match status" value="1"/>
</dbReference>
<dbReference type="Proteomes" id="UP000319576">
    <property type="component" value="Chromosome"/>
</dbReference>
<dbReference type="InterPro" id="IPR036691">
    <property type="entry name" value="Endo/exonu/phosph_ase_sf"/>
</dbReference>
<name>A0A517XR18_9BACT</name>
<dbReference type="GO" id="GO:0000175">
    <property type="term" value="F:3'-5'-RNA exonuclease activity"/>
    <property type="evidence" value="ECO:0007669"/>
    <property type="project" value="TreeGrafter"/>
</dbReference>
<proteinExistence type="predicted"/>
<evidence type="ECO:0000259" key="1">
    <source>
        <dbReference type="Pfam" id="PF03372"/>
    </source>
</evidence>
<evidence type="ECO:0000313" key="2">
    <source>
        <dbReference type="EMBL" id="QDU19955.1"/>
    </source>
</evidence>
<protein>
    <submittedName>
        <fullName evidence="2">Endonuclease/Exonuclease/phosphatase family protein</fullName>
    </submittedName>
</protein>
<dbReference type="AlphaFoldDB" id="A0A517XR18"/>
<dbReference type="GO" id="GO:0004519">
    <property type="term" value="F:endonuclease activity"/>
    <property type="evidence" value="ECO:0007669"/>
    <property type="project" value="UniProtKB-KW"/>
</dbReference>
<dbReference type="SUPFAM" id="SSF56219">
    <property type="entry name" value="DNase I-like"/>
    <property type="match status" value="1"/>
</dbReference>
<dbReference type="CDD" id="cd09083">
    <property type="entry name" value="EEP-1"/>
    <property type="match status" value="1"/>
</dbReference>
<dbReference type="OrthoDB" id="9793162at2"/>
<gene>
    <name evidence="2" type="ORF">ETAA1_18950</name>
</gene>
<dbReference type="EMBL" id="CP036273">
    <property type="protein sequence ID" value="QDU19955.1"/>
    <property type="molecule type" value="Genomic_DNA"/>
</dbReference>
<organism evidence="2 3">
    <name type="scientific">Urbifossiella limnaea</name>
    <dbReference type="NCBI Taxonomy" id="2528023"/>
    <lineage>
        <taxon>Bacteria</taxon>
        <taxon>Pseudomonadati</taxon>
        <taxon>Planctomycetota</taxon>
        <taxon>Planctomycetia</taxon>
        <taxon>Gemmatales</taxon>
        <taxon>Gemmataceae</taxon>
        <taxon>Urbifossiella</taxon>
    </lineage>
</organism>
<sequence length="278" mass="30395">MRCLLLATAAAFGVAADAPTPVRVMSFNVRYGTARDGDDHWDRRKDFLAATIAAFDPDLLGTQETLAFQRDFLAEKLKTHAAVGVGRDDGKERGEMAALFYRTARFEKLAGGTFWLSETPDRVSKGWDAALPRVATWVKLKDRTDATPVLFLNTHFDHMGKKARHESAKLLRAKVVELGAGCRVVVTGDFNAGEDSDPYKALFDPAGGLVDTFRVKHPTRGKAEGTFSGFEPAATTGPRIDWIAAGRNWHVIDAGIDRTAKGGRVPSDHFPVTAVVRR</sequence>
<feature type="domain" description="Endonuclease/exonuclease/phosphatase" evidence="1">
    <location>
        <begin position="25"/>
        <end position="269"/>
    </location>
</feature>
<dbReference type="InterPro" id="IPR050410">
    <property type="entry name" value="CCR4/nocturin_mRNA_transcr"/>
</dbReference>
<evidence type="ECO:0000313" key="3">
    <source>
        <dbReference type="Proteomes" id="UP000319576"/>
    </source>
</evidence>
<accession>A0A517XR18</accession>
<keyword evidence="2" id="KW-0255">Endonuclease</keyword>
<dbReference type="KEGG" id="uli:ETAA1_18950"/>
<keyword evidence="2" id="KW-0269">Exonuclease</keyword>
<dbReference type="PANTHER" id="PTHR12121:SF36">
    <property type="entry name" value="ENDONUCLEASE_EXONUCLEASE_PHOSPHATASE DOMAIN-CONTAINING PROTEIN"/>
    <property type="match status" value="1"/>
</dbReference>
<keyword evidence="3" id="KW-1185">Reference proteome</keyword>
<keyword evidence="2" id="KW-0540">Nuclease</keyword>